<sequence length="108" mass="12223">MGPYGPSLAEDYHSLSVALATGENEYKDYTLRDSVVDQLERLKPLLKPPRGMNLTKDDWLELVASVHFLSKVVGYRWDEVKEVLHNEKPHLGKYASKAKDALRSIGLL</sequence>
<name>X1NVX7_9ZZZZ</name>
<organism evidence="1">
    <name type="scientific">marine sediment metagenome</name>
    <dbReference type="NCBI Taxonomy" id="412755"/>
    <lineage>
        <taxon>unclassified sequences</taxon>
        <taxon>metagenomes</taxon>
        <taxon>ecological metagenomes</taxon>
    </lineage>
</organism>
<reference evidence="1" key="1">
    <citation type="journal article" date="2014" name="Front. Microbiol.">
        <title>High frequency of phylogenetically diverse reductive dehalogenase-homologous genes in deep subseafloor sedimentary metagenomes.</title>
        <authorList>
            <person name="Kawai M."/>
            <person name="Futagami T."/>
            <person name="Toyoda A."/>
            <person name="Takaki Y."/>
            <person name="Nishi S."/>
            <person name="Hori S."/>
            <person name="Arai W."/>
            <person name="Tsubouchi T."/>
            <person name="Morono Y."/>
            <person name="Uchiyama I."/>
            <person name="Ito T."/>
            <person name="Fujiyama A."/>
            <person name="Inagaki F."/>
            <person name="Takami H."/>
        </authorList>
    </citation>
    <scope>NUCLEOTIDE SEQUENCE</scope>
    <source>
        <strain evidence="1">Expedition CK06-06</strain>
    </source>
</reference>
<accession>X1NVX7</accession>
<dbReference type="AlphaFoldDB" id="X1NVX7"/>
<dbReference type="EMBL" id="BARV01018717">
    <property type="protein sequence ID" value="GAI22814.1"/>
    <property type="molecule type" value="Genomic_DNA"/>
</dbReference>
<comment type="caution">
    <text evidence="1">The sequence shown here is derived from an EMBL/GenBank/DDBJ whole genome shotgun (WGS) entry which is preliminary data.</text>
</comment>
<proteinExistence type="predicted"/>
<evidence type="ECO:0000313" key="1">
    <source>
        <dbReference type="EMBL" id="GAI22814.1"/>
    </source>
</evidence>
<gene>
    <name evidence="1" type="ORF">S06H3_31589</name>
</gene>
<protein>
    <submittedName>
        <fullName evidence="1">Uncharacterized protein</fullName>
    </submittedName>
</protein>